<dbReference type="Proteomes" id="UP000639775">
    <property type="component" value="Unassembled WGS sequence"/>
</dbReference>
<dbReference type="Pfam" id="PF05406">
    <property type="entry name" value="WGR"/>
    <property type="match status" value="1"/>
</dbReference>
<evidence type="ECO:0000259" key="1">
    <source>
        <dbReference type="Pfam" id="PF05406"/>
    </source>
</evidence>
<keyword evidence="3" id="KW-1185">Reference proteome</keyword>
<dbReference type="AlphaFoldDB" id="A0A967BI96"/>
<gene>
    <name evidence="2" type="ORF">HAT86_15720</name>
</gene>
<dbReference type="InterPro" id="IPR049809">
    <property type="entry name" value="YehF/YfeS-like_WGR"/>
</dbReference>
<dbReference type="InterPro" id="IPR036930">
    <property type="entry name" value="WGR_dom_sf"/>
</dbReference>
<protein>
    <submittedName>
        <fullName evidence="2">WGR domain-containing protein</fullName>
    </submittedName>
</protein>
<dbReference type="RefSeq" id="WP_167200074.1">
    <property type="nucleotide sequence ID" value="NZ_JAAORB010000053.1"/>
</dbReference>
<evidence type="ECO:0000313" key="3">
    <source>
        <dbReference type="Proteomes" id="UP000639775"/>
    </source>
</evidence>
<dbReference type="CDD" id="cd07996">
    <property type="entry name" value="WGR_MMR_like"/>
    <property type="match status" value="1"/>
</dbReference>
<evidence type="ECO:0000313" key="2">
    <source>
        <dbReference type="EMBL" id="NHQ75898.1"/>
    </source>
</evidence>
<accession>A0A967BI96</accession>
<organism evidence="2 3">
    <name type="scientific">Roseovarius gahaiensis</name>
    <dbReference type="NCBI Taxonomy" id="2716691"/>
    <lineage>
        <taxon>Bacteria</taxon>
        <taxon>Pseudomonadati</taxon>
        <taxon>Pseudomonadota</taxon>
        <taxon>Alphaproteobacteria</taxon>
        <taxon>Rhodobacterales</taxon>
        <taxon>Roseobacteraceae</taxon>
        <taxon>Roseovarius</taxon>
    </lineage>
</organism>
<dbReference type="InterPro" id="IPR008893">
    <property type="entry name" value="WGR_domain"/>
</dbReference>
<dbReference type="SUPFAM" id="SSF142921">
    <property type="entry name" value="WGR domain-like"/>
    <property type="match status" value="1"/>
</dbReference>
<dbReference type="EMBL" id="JAAORB010000053">
    <property type="protein sequence ID" value="NHQ75898.1"/>
    <property type="molecule type" value="Genomic_DNA"/>
</dbReference>
<feature type="domain" description="WGR" evidence="1">
    <location>
        <begin position="9"/>
        <end position="70"/>
    </location>
</feature>
<name>A0A967BI96_9RHOB</name>
<reference evidence="2" key="1">
    <citation type="submission" date="2020-03" db="EMBL/GenBank/DDBJ databases">
        <title>Roseovarius gahaiensis sp. nov., isolated from Gahai Saline Lake, China.</title>
        <authorList>
            <person name="Sun X."/>
        </authorList>
    </citation>
    <scope>NUCLEOTIDE SEQUENCE</scope>
    <source>
        <strain evidence="2">GH877</strain>
    </source>
</reference>
<sequence>MITLVHHHAERPSFYRVDVGYNLFGEYSVVREWGGNGRNGVHRIAWFSNLRDAAVAADRWNVRACAKGYELTDRVVAGEHAP</sequence>
<proteinExistence type="predicted"/>
<comment type="caution">
    <text evidence="2">The sequence shown here is derived from an EMBL/GenBank/DDBJ whole genome shotgun (WGS) entry which is preliminary data.</text>
</comment>